<reference evidence="1 2" key="2">
    <citation type="journal article" date="2022" name="Mol. Ecol. Resour.">
        <title>The genomes of chicory, endive, great burdock and yacon provide insights into Asteraceae paleo-polyploidization history and plant inulin production.</title>
        <authorList>
            <person name="Fan W."/>
            <person name="Wang S."/>
            <person name="Wang H."/>
            <person name="Wang A."/>
            <person name="Jiang F."/>
            <person name="Liu H."/>
            <person name="Zhao H."/>
            <person name="Xu D."/>
            <person name="Zhang Y."/>
        </authorList>
    </citation>
    <scope>NUCLEOTIDE SEQUENCE [LARGE SCALE GENOMIC DNA]</scope>
    <source>
        <strain evidence="2">cv. Yunnan</strain>
        <tissue evidence="1">Leaves</tissue>
    </source>
</reference>
<organism evidence="1 2">
    <name type="scientific">Smallanthus sonchifolius</name>
    <dbReference type="NCBI Taxonomy" id="185202"/>
    <lineage>
        <taxon>Eukaryota</taxon>
        <taxon>Viridiplantae</taxon>
        <taxon>Streptophyta</taxon>
        <taxon>Embryophyta</taxon>
        <taxon>Tracheophyta</taxon>
        <taxon>Spermatophyta</taxon>
        <taxon>Magnoliopsida</taxon>
        <taxon>eudicotyledons</taxon>
        <taxon>Gunneridae</taxon>
        <taxon>Pentapetalae</taxon>
        <taxon>asterids</taxon>
        <taxon>campanulids</taxon>
        <taxon>Asterales</taxon>
        <taxon>Asteraceae</taxon>
        <taxon>Asteroideae</taxon>
        <taxon>Heliantheae alliance</taxon>
        <taxon>Millerieae</taxon>
        <taxon>Smallanthus</taxon>
    </lineage>
</organism>
<dbReference type="EMBL" id="CM042019">
    <property type="protein sequence ID" value="KAI3825110.1"/>
    <property type="molecule type" value="Genomic_DNA"/>
</dbReference>
<proteinExistence type="predicted"/>
<evidence type="ECO:0000313" key="1">
    <source>
        <dbReference type="EMBL" id="KAI3825110.1"/>
    </source>
</evidence>
<evidence type="ECO:0000313" key="2">
    <source>
        <dbReference type="Proteomes" id="UP001056120"/>
    </source>
</evidence>
<name>A0ACB9JYS7_9ASTR</name>
<sequence length="86" mass="9704">MQPAAWYPSQRSGVTFIHPHERVHQQLAQVEDKKEVAIQGNNQCIRKQCGAGNFRCSFFVISRSFYQVSPRDAVTASYQMVADTGV</sequence>
<keyword evidence="2" id="KW-1185">Reference proteome</keyword>
<comment type="caution">
    <text evidence="1">The sequence shown here is derived from an EMBL/GenBank/DDBJ whole genome shotgun (WGS) entry which is preliminary data.</text>
</comment>
<dbReference type="Proteomes" id="UP001056120">
    <property type="component" value="Linkage Group LG02"/>
</dbReference>
<gene>
    <name evidence="1" type="ORF">L1987_06586</name>
</gene>
<accession>A0ACB9JYS7</accession>
<reference evidence="2" key="1">
    <citation type="journal article" date="2022" name="Mol. Ecol. Resour.">
        <title>The genomes of chicory, endive, great burdock and yacon provide insights into Asteraceae palaeo-polyploidization history and plant inulin production.</title>
        <authorList>
            <person name="Fan W."/>
            <person name="Wang S."/>
            <person name="Wang H."/>
            <person name="Wang A."/>
            <person name="Jiang F."/>
            <person name="Liu H."/>
            <person name="Zhao H."/>
            <person name="Xu D."/>
            <person name="Zhang Y."/>
        </authorList>
    </citation>
    <scope>NUCLEOTIDE SEQUENCE [LARGE SCALE GENOMIC DNA]</scope>
    <source>
        <strain evidence="2">cv. Yunnan</strain>
    </source>
</reference>
<protein>
    <submittedName>
        <fullName evidence="1">Uncharacterized protein</fullName>
    </submittedName>
</protein>